<feature type="region of interest" description="Disordered" evidence="2">
    <location>
        <begin position="162"/>
        <end position="184"/>
    </location>
</feature>
<dbReference type="Pfam" id="PF15456">
    <property type="entry name" value="Uds1"/>
    <property type="match status" value="1"/>
</dbReference>
<comment type="caution">
    <text evidence="4">The sequence shown here is derived from an EMBL/GenBank/DDBJ whole genome shotgun (WGS) entry which is preliminary data.</text>
</comment>
<feature type="region of interest" description="Disordered" evidence="2">
    <location>
        <begin position="576"/>
        <end position="601"/>
    </location>
</feature>
<dbReference type="GO" id="GO:0000785">
    <property type="term" value="C:chromatin"/>
    <property type="evidence" value="ECO:0007669"/>
    <property type="project" value="TreeGrafter"/>
</dbReference>
<keyword evidence="1" id="KW-0175">Coiled coil</keyword>
<feature type="compositionally biased region" description="Low complexity" evidence="2">
    <location>
        <begin position="1"/>
        <end position="19"/>
    </location>
</feature>
<feature type="region of interest" description="Disordered" evidence="2">
    <location>
        <begin position="1"/>
        <end position="104"/>
    </location>
</feature>
<feature type="compositionally biased region" description="Low complexity" evidence="2">
    <location>
        <begin position="32"/>
        <end position="42"/>
    </location>
</feature>
<dbReference type="AlphaFoldDB" id="A0A9P6DUZ2"/>
<feature type="region of interest" description="Disordered" evidence="2">
    <location>
        <begin position="234"/>
        <end position="257"/>
    </location>
</feature>
<dbReference type="Proteomes" id="UP000886523">
    <property type="component" value="Unassembled WGS sequence"/>
</dbReference>
<feature type="compositionally biased region" description="Polar residues" evidence="2">
    <location>
        <begin position="243"/>
        <end position="257"/>
    </location>
</feature>
<evidence type="ECO:0000256" key="1">
    <source>
        <dbReference type="SAM" id="Coils"/>
    </source>
</evidence>
<feature type="compositionally biased region" description="Low complexity" evidence="2">
    <location>
        <begin position="65"/>
        <end position="77"/>
    </location>
</feature>
<feature type="coiled-coil region" evidence="1">
    <location>
        <begin position="189"/>
        <end position="216"/>
    </location>
</feature>
<feature type="compositionally biased region" description="Polar residues" evidence="2">
    <location>
        <begin position="43"/>
        <end position="53"/>
    </location>
</feature>
<evidence type="ECO:0000259" key="3">
    <source>
        <dbReference type="Pfam" id="PF15456"/>
    </source>
</evidence>
<organism evidence="4 5">
    <name type="scientific">Hydnum rufescens UP504</name>
    <dbReference type="NCBI Taxonomy" id="1448309"/>
    <lineage>
        <taxon>Eukaryota</taxon>
        <taxon>Fungi</taxon>
        <taxon>Dikarya</taxon>
        <taxon>Basidiomycota</taxon>
        <taxon>Agaricomycotina</taxon>
        <taxon>Agaricomycetes</taxon>
        <taxon>Cantharellales</taxon>
        <taxon>Hydnaceae</taxon>
        <taxon>Hydnum</taxon>
    </lineage>
</organism>
<reference evidence="4" key="1">
    <citation type="journal article" date="2020" name="Nat. Commun.">
        <title>Large-scale genome sequencing of mycorrhizal fungi provides insights into the early evolution of symbiotic traits.</title>
        <authorList>
            <person name="Miyauchi S."/>
            <person name="Kiss E."/>
            <person name="Kuo A."/>
            <person name="Drula E."/>
            <person name="Kohler A."/>
            <person name="Sanchez-Garcia M."/>
            <person name="Morin E."/>
            <person name="Andreopoulos B."/>
            <person name="Barry K.W."/>
            <person name="Bonito G."/>
            <person name="Buee M."/>
            <person name="Carver A."/>
            <person name="Chen C."/>
            <person name="Cichocki N."/>
            <person name="Clum A."/>
            <person name="Culley D."/>
            <person name="Crous P.W."/>
            <person name="Fauchery L."/>
            <person name="Girlanda M."/>
            <person name="Hayes R.D."/>
            <person name="Keri Z."/>
            <person name="LaButti K."/>
            <person name="Lipzen A."/>
            <person name="Lombard V."/>
            <person name="Magnuson J."/>
            <person name="Maillard F."/>
            <person name="Murat C."/>
            <person name="Nolan M."/>
            <person name="Ohm R.A."/>
            <person name="Pangilinan J."/>
            <person name="Pereira M.F."/>
            <person name="Perotto S."/>
            <person name="Peter M."/>
            <person name="Pfister S."/>
            <person name="Riley R."/>
            <person name="Sitrit Y."/>
            <person name="Stielow J.B."/>
            <person name="Szollosi G."/>
            <person name="Zifcakova L."/>
            <person name="Stursova M."/>
            <person name="Spatafora J.W."/>
            <person name="Tedersoo L."/>
            <person name="Vaario L.M."/>
            <person name="Yamada A."/>
            <person name="Yan M."/>
            <person name="Wang P."/>
            <person name="Xu J."/>
            <person name="Bruns T."/>
            <person name="Baldrian P."/>
            <person name="Vilgalys R."/>
            <person name="Dunand C."/>
            <person name="Henrissat B."/>
            <person name="Grigoriev I.V."/>
            <person name="Hibbett D."/>
            <person name="Nagy L.G."/>
            <person name="Martin F.M."/>
        </authorList>
    </citation>
    <scope>NUCLEOTIDE SEQUENCE</scope>
    <source>
        <strain evidence="4">UP504</strain>
    </source>
</reference>
<protein>
    <recommendedName>
        <fullName evidence="3">Up-regulated during septation protein 1 domain-containing protein</fullName>
    </recommendedName>
</protein>
<accession>A0A9P6DUZ2</accession>
<feature type="domain" description="Up-regulated during septation protein 1" evidence="3">
    <location>
        <begin position="112"/>
        <end position="227"/>
    </location>
</feature>
<evidence type="ECO:0000313" key="5">
    <source>
        <dbReference type="Proteomes" id="UP000886523"/>
    </source>
</evidence>
<feature type="coiled-coil region" evidence="1">
    <location>
        <begin position="680"/>
        <end position="827"/>
    </location>
</feature>
<sequence>MLTTPGASSSTSSSTQIASSPPPIRARRSRRSSPTASARSSIGTTLRSLSERSPTPPLPKHGTTRSPPGSRPASRPAPLKKNHVAPSSPSKSPRGVWKNGSDPINTRDELLMMLLTSQAVLDSREFEILSAEEVDELKKEHALLQKRISTLSKRITVESKIRDATSSLSKLSDPPDKRGSAKPAVTDQFETAQGKVDAAQRELLKASERAADVHRRLLEHRAAVLSFTVRNVDQPPLAEGTDGSDNGTSATTISGDLSPVSTAATSISMSSRTKFEGPHFYAGHSDAIIPGPSRPPPTWKEFSALQEKLVAANEAAVSAKRKAAEYLREVSVLNLEKSGIETQASLDVQMSEETAASLESELTRMKELERQLQETLRKKDAELDNSRGMVSSAELEARDSEIRQLKARWEGEVASLNAQLSDAQSSKNVSEELEAGRASLLELSRSLNATVPTGTTTLPILADVLATHVSLMRDKLEANEKSAVAWEVEKKQLEAEITRGLEARERILKEIDDARHDGEELRSKNQTLEIQLRERPPVTIIPSNLSPDDIRAEHERLLTLLLRLWGSLPSAEARAKVGIKSNPNPKSPKSARPVPPRTSSLSDMDVRALKSLYDTPTPSYPATSVAEEFTVDAFIERVQALLSDDRALVERLIRFAQSHDLLKSNAERAQRLAQESSVGLETYQKQVRTLEERNSALSIRQAALLDDIHQLEEGLELSMQQKQELEVQAAEQAQTLEELQDANNHLSARALTLAAEAAEAASTPSAMKAELEAKIRTLQDSLDEARDELDRIRSAESAQRIQLLDELNSMQTENGALRNQLRVEQRKNVK</sequence>
<dbReference type="GO" id="GO:0003682">
    <property type="term" value="F:chromatin binding"/>
    <property type="evidence" value="ECO:0007669"/>
    <property type="project" value="TreeGrafter"/>
</dbReference>
<dbReference type="GO" id="GO:0007076">
    <property type="term" value="P:mitotic chromosome condensation"/>
    <property type="evidence" value="ECO:0007669"/>
    <property type="project" value="TreeGrafter"/>
</dbReference>
<dbReference type="InterPro" id="IPR029191">
    <property type="entry name" value="Uds1"/>
</dbReference>
<evidence type="ECO:0000256" key="2">
    <source>
        <dbReference type="SAM" id="MobiDB-lite"/>
    </source>
</evidence>
<proteinExistence type="predicted"/>
<dbReference type="OrthoDB" id="5569911at2759"/>
<gene>
    <name evidence="4" type="ORF">BS47DRAFT_1294739</name>
</gene>
<dbReference type="PANTHER" id="PTHR43941">
    <property type="entry name" value="STRUCTURAL MAINTENANCE OF CHROMOSOMES PROTEIN 2"/>
    <property type="match status" value="1"/>
</dbReference>
<dbReference type="EMBL" id="MU128957">
    <property type="protein sequence ID" value="KAF9514747.1"/>
    <property type="molecule type" value="Genomic_DNA"/>
</dbReference>
<name>A0A9P6DUZ2_9AGAM</name>
<dbReference type="GO" id="GO:0000793">
    <property type="term" value="C:condensed chromosome"/>
    <property type="evidence" value="ECO:0007669"/>
    <property type="project" value="TreeGrafter"/>
</dbReference>
<feature type="coiled-coil region" evidence="1">
    <location>
        <begin position="302"/>
        <end position="426"/>
    </location>
</feature>
<feature type="coiled-coil region" evidence="1">
    <location>
        <begin position="476"/>
        <end position="531"/>
    </location>
</feature>
<evidence type="ECO:0000313" key="4">
    <source>
        <dbReference type="EMBL" id="KAF9514747.1"/>
    </source>
</evidence>
<keyword evidence="5" id="KW-1185">Reference proteome</keyword>
<dbReference type="PANTHER" id="PTHR43941:SF1">
    <property type="entry name" value="STRUCTURAL MAINTENANCE OF CHROMOSOMES PROTEIN 2"/>
    <property type="match status" value="1"/>
</dbReference>
<dbReference type="GO" id="GO:0000796">
    <property type="term" value="C:condensin complex"/>
    <property type="evidence" value="ECO:0007669"/>
    <property type="project" value="TreeGrafter"/>
</dbReference>